<dbReference type="CDD" id="cd06267">
    <property type="entry name" value="PBP1_LacI_sugar_binding-like"/>
    <property type="match status" value="1"/>
</dbReference>
<dbReference type="PANTHER" id="PTHR30146">
    <property type="entry name" value="LACI-RELATED TRANSCRIPTIONAL REPRESSOR"/>
    <property type="match status" value="1"/>
</dbReference>
<dbReference type="PROSITE" id="PS50949">
    <property type="entry name" value="HTH_GNTR"/>
    <property type="match status" value="1"/>
</dbReference>
<dbReference type="SUPFAM" id="SSF46785">
    <property type="entry name" value="Winged helix' DNA-binding domain"/>
    <property type="match status" value="1"/>
</dbReference>
<dbReference type="InterPro" id="IPR000524">
    <property type="entry name" value="Tscrpt_reg_HTH_GntR"/>
</dbReference>
<dbReference type="RefSeq" id="WP_208845805.1">
    <property type="nucleotide sequence ID" value="NZ_JAGGDJ010000001.1"/>
</dbReference>
<dbReference type="Gene3D" id="1.10.10.10">
    <property type="entry name" value="Winged helix-like DNA-binding domain superfamily/Winged helix DNA-binding domain"/>
    <property type="match status" value="1"/>
</dbReference>
<dbReference type="PANTHER" id="PTHR30146:SF109">
    <property type="entry name" value="HTH-TYPE TRANSCRIPTIONAL REGULATOR GALS"/>
    <property type="match status" value="1"/>
</dbReference>
<reference evidence="5 6" key="1">
    <citation type="submission" date="2021-03" db="EMBL/GenBank/DDBJ databases">
        <title>Paenibacillus artemisicola MWE-103 whole genome sequence.</title>
        <authorList>
            <person name="Ham Y.J."/>
        </authorList>
    </citation>
    <scope>NUCLEOTIDE SEQUENCE [LARGE SCALE GENOMIC DNA]</scope>
    <source>
        <strain evidence="5 6">MWE-103</strain>
    </source>
</reference>
<sequence length="374" mass="41502">MTDKPLSTSLYEQIKHFIRSEIGRQAWKPGDLLPSEHELTRRFAVSRITVKKAMSDLVKEGLVYRIQGKGSYVSPMDGKAPAAPSGIDSVPLRSPVALLLPFINNRFNALLLGGVESVLAEAGYPLLFCHTGNSQANEERILRRLKQAPLAGLIVYPVEGETYNRELVQLALDDVPFVVVDRDLRGIDTHFVGADNVAGAREAVGHLISLGHRNIGFVSTVVAGTSSIEDRLAGYEQAHADYRLPIDRRFRLAHLEIEVPKQAELRSFLARNPDMTAVFAINPGLGLEVADAARGLGLRLPQELSLVFFDDFEFSEFHAVRPSCVVQDSRQLGQEAARMLLAVIEQPRRERRKLFLPPHLLLRDSAVPPVRREA</sequence>
<dbReference type="Pfam" id="PF00392">
    <property type="entry name" value="GntR"/>
    <property type="match status" value="1"/>
</dbReference>
<evidence type="ECO:0000256" key="3">
    <source>
        <dbReference type="ARBA" id="ARBA00023163"/>
    </source>
</evidence>
<dbReference type="InterPro" id="IPR036388">
    <property type="entry name" value="WH-like_DNA-bd_sf"/>
</dbReference>
<dbReference type="EMBL" id="JAGGDJ010000001">
    <property type="protein sequence ID" value="MBO7742839.1"/>
    <property type="molecule type" value="Genomic_DNA"/>
</dbReference>
<name>A0ABS3W3G0_9BACL</name>
<gene>
    <name evidence="5" type="ORF">I8J29_01435</name>
</gene>
<feature type="domain" description="HTH gntR-type" evidence="4">
    <location>
        <begin position="8"/>
        <end position="76"/>
    </location>
</feature>
<dbReference type="CDD" id="cd07377">
    <property type="entry name" value="WHTH_GntR"/>
    <property type="match status" value="1"/>
</dbReference>
<evidence type="ECO:0000259" key="4">
    <source>
        <dbReference type="PROSITE" id="PS50949"/>
    </source>
</evidence>
<dbReference type="Gene3D" id="3.40.50.2300">
    <property type="match status" value="2"/>
</dbReference>
<dbReference type="InterPro" id="IPR028082">
    <property type="entry name" value="Peripla_BP_I"/>
</dbReference>
<keyword evidence="1" id="KW-0805">Transcription regulation</keyword>
<organism evidence="5 6">
    <name type="scientific">Paenibacillus artemisiicola</name>
    <dbReference type="NCBI Taxonomy" id="1172618"/>
    <lineage>
        <taxon>Bacteria</taxon>
        <taxon>Bacillati</taxon>
        <taxon>Bacillota</taxon>
        <taxon>Bacilli</taxon>
        <taxon>Bacillales</taxon>
        <taxon>Paenibacillaceae</taxon>
        <taxon>Paenibacillus</taxon>
    </lineage>
</organism>
<dbReference type="SUPFAM" id="SSF53822">
    <property type="entry name" value="Periplasmic binding protein-like I"/>
    <property type="match status" value="1"/>
</dbReference>
<evidence type="ECO:0000313" key="5">
    <source>
        <dbReference type="EMBL" id="MBO7742839.1"/>
    </source>
</evidence>
<dbReference type="Pfam" id="PF13377">
    <property type="entry name" value="Peripla_BP_3"/>
    <property type="match status" value="1"/>
</dbReference>
<dbReference type="InterPro" id="IPR036390">
    <property type="entry name" value="WH_DNA-bd_sf"/>
</dbReference>
<dbReference type="InterPro" id="IPR046335">
    <property type="entry name" value="LacI/GalR-like_sensor"/>
</dbReference>
<keyword evidence="3" id="KW-0804">Transcription</keyword>
<proteinExistence type="predicted"/>
<protein>
    <submittedName>
        <fullName evidence="5">GntR family transcriptional regulator</fullName>
    </submittedName>
</protein>
<dbReference type="Proteomes" id="UP000670947">
    <property type="component" value="Unassembled WGS sequence"/>
</dbReference>
<comment type="caution">
    <text evidence="5">The sequence shown here is derived from an EMBL/GenBank/DDBJ whole genome shotgun (WGS) entry which is preliminary data.</text>
</comment>
<evidence type="ECO:0000313" key="6">
    <source>
        <dbReference type="Proteomes" id="UP000670947"/>
    </source>
</evidence>
<dbReference type="SMART" id="SM00345">
    <property type="entry name" value="HTH_GNTR"/>
    <property type="match status" value="1"/>
</dbReference>
<dbReference type="PRINTS" id="PR00035">
    <property type="entry name" value="HTHGNTR"/>
</dbReference>
<evidence type="ECO:0000256" key="2">
    <source>
        <dbReference type="ARBA" id="ARBA00023125"/>
    </source>
</evidence>
<keyword evidence="6" id="KW-1185">Reference proteome</keyword>
<evidence type="ECO:0000256" key="1">
    <source>
        <dbReference type="ARBA" id="ARBA00023015"/>
    </source>
</evidence>
<accession>A0ABS3W3G0</accession>
<keyword evidence="2" id="KW-0238">DNA-binding</keyword>